<keyword evidence="4" id="KW-1185">Reference proteome</keyword>
<comment type="caution">
    <text evidence="3">The sequence shown here is derived from an EMBL/GenBank/DDBJ whole genome shotgun (WGS) entry which is preliminary data.</text>
</comment>
<feature type="coiled-coil region" evidence="1">
    <location>
        <begin position="208"/>
        <end position="235"/>
    </location>
</feature>
<feature type="region of interest" description="Disordered" evidence="2">
    <location>
        <begin position="149"/>
        <end position="199"/>
    </location>
</feature>
<dbReference type="Proteomes" id="UP001280121">
    <property type="component" value="Unassembled WGS sequence"/>
</dbReference>
<dbReference type="PROSITE" id="PS51257">
    <property type="entry name" value="PROKAR_LIPOPROTEIN"/>
    <property type="match status" value="1"/>
</dbReference>
<gene>
    <name evidence="3" type="ORF">Ddye_021209</name>
</gene>
<dbReference type="AlphaFoldDB" id="A0AAD9U169"/>
<keyword evidence="1" id="KW-0175">Coiled coil</keyword>
<evidence type="ECO:0000256" key="1">
    <source>
        <dbReference type="SAM" id="Coils"/>
    </source>
</evidence>
<accession>A0AAD9U169</accession>
<name>A0AAD9U169_9ROSI</name>
<proteinExistence type="predicted"/>
<evidence type="ECO:0000313" key="4">
    <source>
        <dbReference type="Proteomes" id="UP001280121"/>
    </source>
</evidence>
<evidence type="ECO:0000256" key="2">
    <source>
        <dbReference type="SAM" id="MobiDB-lite"/>
    </source>
</evidence>
<organism evidence="3 4">
    <name type="scientific">Dipteronia dyeriana</name>
    <dbReference type="NCBI Taxonomy" id="168575"/>
    <lineage>
        <taxon>Eukaryota</taxon>
        <taxon>Viridiplantae</taxon>
        <taxon>Streptophyta</taxon>
        <taxon>Embryophyta</taxon>
        <taxon>Tracheophyta</taxon>
        <taxon>Spermatophyta</taxon>
        <taxon>Magnoliopsida</taxon>
        <taxon>eudicotyledons</taxon>
        <taxon>Gunneridae</taxon>
        <taxon>Pentapetalae</taxon>
        <taxon>rosids</taxon>
        <taxon>malvids</taxon>
        <taxon>Sapindales</taxon>
        <taxon>Sapindaceae</taxon>
        <taxon>Hippocastanoideae</taxon>
        <taxon>Acereae</taxon>
        <taxon>Dipteronia</taxon>
    </lineage>
</organism>
<evidence type="ECO:0000313" key="3">
    <source>
        <dbReference type="EMBL" id="KAK2646014.1"/>
    </source>
</evidence>
<feature type="compositionally biased region" description="Basic and acidic residues" evidence="2">
    <location>
        <begin position="168"/>
        <end position="187"/>
    </location>
</feature>
<dbReference type="EMBL" id="JANJYI010000006">
    <property type="protein sequence ID" value="KAK2646014.1"/>
    <property type="molecule type" value="Genomic_DNA"/>
</dbReference>
<protein>
    <recommendedName>
        <fullName evidence="5">Retrotransposon gag domain-containing protein</fullName>
    </recommendedName>
</protein>
<reference evidence="3" key="1">
    <citation type="journal article" date="2023" name="Plant J.">
        <title>Genome sequences and population genomics provide insights into the demographic history, inbreeding, and mutation load of two 'living fossil' tree species of Dipteronia.</title>
        <authorList>
            <person name="Feng Y."/>
            <person name="Comes H.P."/>
            <person name="Chen J."/>
            <person name="Zhu S."/>
            <person name="Lu R."/>
            <person name="Zhang X."/>
            <person name="Li P."/>
            <person name="Qiu J."/>
            <person name="Olsen K.M."/>
            <person name="Qiu Y."/>
        </authorList>
    </citation>
    <scope>NUCLEOTIDE SEQUENCE</scope>
    <source>
        <strain evidence="3">KIB01</strain>
    </source>
</reference>
<sequence length="328" mass="37446">MKLLHSHEFPSWYLGTTIMSCYPIEVRILPYRMKKVTRKSSNDIDQAPHYWDGVSRHIAISTGQAPPYQGGTLSIDRHFEVPCHITWQCLKKAQSKEKKLKHPNPVPVPVNTAQALAPPVLSQSVLDQQAGPFVKNVRLQLVAEGITPQSVGPRTWKDPNRSGVRTTTFDRRNDRGNPPQEDNRGDDPISSEGLDSESSEVVFKNVGRKCLRDQIDQMQKEIQKLKNGKQNEDRKDPLGEIKAHFSRRIREAELQLKFKMLAKKFSSIEDPLIHLESYVQRMEVQNATWAAMCRMFLTALTDYAKTWFRKLPPSSVDSFTKLSSDFCS</sequence>
<evidence type="ECO:0008006" key="5">
    <source>
        <dbReference type="Google" id="ProtNLM"/>
    </source>
</evidence>